<protein>
    <submittedName>
        <fullName evidence="1">Uncharacterized protein</fullName>
    </submittedName>
</protein>
<evidence type="ECO:0000313" key="2">
    <source>
        <dbReference type="Proteomes" id="UP000018144"/>
    </source>
</evidence>
<organism evidence="1 2">
    <name type="scientific">Pyronema omphalodes (strain CBS 100304)</name>
    <name type="common">Pyronema confluens</name>
    <dbReference type="NCBI Taxonomy" id="1076935"/>
    <lineage>
        <taxon>Eukaryota</taxon>
        <taxon>Fungi</taxon>
        <taxon>Dikarya</taxon>
        <taxon>Ascomycota</taxon>
        <taxon>Pezizomycotina</taxon>
        <taxon>Pezizomycetes</taxon>
        <taxon>Pezizales</taxon>
        <taxon>Pyronemataceae</taxon>
        <taxon>Pyronema</taxon>
    </lineage>
</organism>
<proteinExistence type="predicted"/>
<dbReference type="Proteomes" id="UP000018144">
    <property type="component" value="Unassembled WGS sequence"/>
</dbReference>
<gene>
    <name evidence="1" type="ORF">PCON_03778</name>
</gene>
<dbReference type="EMBL" id="HF935218">
    <property type="protein sequence ID" value="CCX04796.1"/>
    <property type="molecule type" value="Genomic_DNA"/>
</dbReference>
<sequence>MMIVSNPNTEGNVAEAPAVARLQPLVEAIQSHRYDPRYDFARLAIASPIEDEQAHKRLNNHLEEVDIWANKLAQLYVEFPEYPGLEDDIRQLSHITDGPCDQFFHVLRAEQAAIMSSWYHALGLLELQKVIREKELFDQASEEEVIHAQMEDEAEETYDDSGYNL</sequence>
<evidence type="ECO:0000313" key="1">
    <source>
        <dbReference type="EMBL" id="CCX04796.1"/>
    </source>
</evidence>
<accession>U4KV84</accession>
<keyword evidence="2" id="KW-1185">Reference proteome</keyword>
<dbReference type="AlphaFoldDB" id="U4KV84"/>
<reference evidence="1 2" key="1">
    <citation type="journal article" date="2013" name="PLoS Genet.">
        <title>The genome and development-dependent transcriptomes of Pyronema confluens: a window into fungal evolution.</title>
        <authorList>
            <person name="Traeger S."/>
            <person name="Altegoer F."/>
            <person name="Freitag M."/>
            <person name="Gabaldon T."/>
            <person name="Kempken F."/>
            <person name="Kumar A."/>
            <person name="Marcet-Houben M."/>
            <person name="Poggeler S."/>
            <person name="Stajich J.E."/>
            <person name="Nowrousian M."/>
        </authorList>
    </citation>
    <scope>NUCLEOTIDE SEQUENCE [LARGE SCALE GENOMIC DNA]</scope>
    <source>
        <strain evidence="2">CBS 100304</strain>
        <tissue evidence="1">Vegetative mycelium</tissue>
    </source>
</reference>
<name>U4KV84_PYROM</name>